<feature type="compositionally biased region" description="Low complexity" evidence="3">
    <location>
        <begin position="736"/>
        <end position="747"/>
    </location>
</feature>
<feature type="signal peptide" evidence="4">
    <location>
        <begin position="1"/>
        <end position="23"/>
    </location>
</feature>
<comment type="caution">
    <text evidence="6">The sequence shown here is derived from an EMBL/GenBank/DDBJ whole genome shotgun (WGS) entry which is preliminary data.</text>
</comment>
<evidence type="ECO:0000256" key="3">
    <source>
        <dbReference type="SAM" id="MobiDB-lite"/>
    </source>
</evidence>
<evidence type="ECO:0000256" key="4">
    <source>
        <dbReference type="SAM" id="SignalP"/>
    </source>
</evidence>
<dbReference type="OrthoDB" id="2362444at2759"/>
<evidence type="ECO:0000256" key="1">
    <source>
        <dbReference type="ARBA" id="ARBA00022443"/>
    </source>
</evidence>
<dbReference type="AlphaFoldDB" id="A0A550C4W9"/>
<keyword evidence="1 2" id="KW-0728">SH3 domain</keyword>
<dbReference type="Gene3D" id="1.20.120.1020">
    <property type="entry name" value="Prion-inhibition and propagation, HeLo domain"/>
    <property type="match status" value="1"/>
</dbReference>
<name>A0A550C4W9_9AGAR</name>
<dbReference type="Pfam" id="PF14479">
    <property type="entry name" value="HeLo"/>
    <property type="match status" value="1"/>
</dbReference>
<protein>
    <submittedName>
        <fullName evidence="6">Prion-inhibition and propagation-domain-containing protein</fullName>
    </submittedName>
</protein>
<dbReference type="PANTHER" id="PTHR37542">
    <property type="entry name" value="HELO DOMAIN-CONTAINING PROTEIN-RELATED"/>
    <property type="match status" value="1"/>
</dbReference>
<keyword evidence="7" id="KW-1185">Reference proteome</keyword>
<evidence type="ECO:0000313" key="6">
    <source>
        <dbReference type="EMBL" id="TRM59820.1"/>
    </source>
</evidence>
<feature type="compositionally biased region" description="Low complexity" evidence="3">
    <location>
        <begin position="775"/>
        <end position="787"/>
    </location>
</feature>
<proteinExistence type="predicted"/>
<dbReference type="InterPro" id="IPR001452">
    <property type="entry name" value="SH3_domain"/>
</dbReference>
<organism evidence="6 7">
    <name type="scientific">Schizophyllum amplum</name>
    <dbReference type="NCBI Taxonomy" id="97359"/>
    <lineage>
        <taxon>Eukaryota</taxon>
        <taxon>Fungi</taxon>
        <taxon>Dikarya</taxon>
        <taxon>Basidiomycota</taxon>
        <taxon>Agaricomycotina</taxon>
        <taxon>Agaricomycetes</taxon>
        <taxon>Agaricomycetidae</taxon>
        <taxon>Agaricales</taxon>
        <taxon>Schizophyllaceae</taxon>
        <taxon>Schizophyllum</taxon>
    </lineage>
</organism>
<dbReference type="SUPFAM" id="SSF50044">
    <property type="entry name" value="SH3-domain"/>
    <property type="match status" value="1"/>
</dbReference>
<feature type="region of interest" description="Disordered" evidence="3">
    <location>
        <begin position="559"/>
        <end position="593"/>
    </location>
</feature>
<feature type="compositionally biased region" description="Low complexity" evidence="3">
    <location>
        <begin position="71"/>
        <end position="80"/>
    </location>
</feature>
<feature type="region of interest" description="Disordered" evidence="3">
    <location>
        <begin position="68"/>
        <end position="87"/>
    </location>
</feature>
<dbReference type="SMART" id="SM00326">
    <property type="entry name" value="SH3"/>
    <property type="match status" value="1"/>
</dbReference>
<feature type="region of interest" description="Disordered" evidence="3">
    <location>
        <begin position="775"/>
        <end position="794"/>
    </location>
</feature>
<dbReference type="InterPro" id="IPR029498">
    <property type="entry name" value="HeLo_dom"/>
</dbReference>
<feature type="domain" description="SH3" evidence="5">
    <location>
        <begin position="666"/>
        <end position="730"/>
    </location>
</feature>
<evidence type="ECO:0000313" key="7">
    <source>
        <dbReference type="Proteomes" id="UP000320762"/>
    </source>
</evidence>
<dbReference type="Proteomes" id="UP000320762">
    <property type="component" value="Unassembled WGS sequence"/>
</dbReference>
<accession>A0A550C4W9</accession>
<evidence type="ECO:0000256" key="2">
    <source>
        <dbReference type="PROSITE-ProRule" id="PRU00192"/>
    </source>
</evidence>
<dbReference type="PROSITE" id="PS50002">
    <property type="entry name" value="SH3"/>
    <property type="match status" value="1"/>
</dbReference>
<feature type="chain" id="PRO_5021959415" evidence="4">
    <location>
        <begin position="24"/>
        <end position="819"/>
    </location>
</feature>
<dbReference type="EMBL" id="VDMD01000025">
    <property type="protein sequence ID" value="TRM59820.1"/>
    <property type="molecule type" value="Genomic_DNA"/>
</dbReference>
<reference evidence="6 7" key="1">
    <citation type="journal article" date="2019" name="New Phytol.">
        <title>Comparative genomics reveals unique wood-decay strategies and fruiting body development in the Schizophyllaceae.</title>
        <authorList>
            <person name="Almasi E."/>
            <person name="Sahu N."/>
            <person name="Krizsan K."/>
            <person name="Balint B."/>
            <person name="Kovacs G.M."/>
            <person name="Kiss B."/>
            <person name="Cseklye J."/>
            <person name="Drula E."/>
            <person name="Henrissat B."/>
            <person name="Nagy I."/>
            <person name="Chovatia M."/>
            <person name="Adam C."/>
            <person name="LaButti K."/>
            <person name="Lipzen A."/>
            <person name="Riley R."/>
            <person name="Grigoriev I.V."/>
            <person name="Nagy L.G."/>
        </authorList>
    </citation>
    <scope>NUCLEOTIDE SEQUENCE [LARGE SCALE GENOMIC DNA]</scope>
    <source>
        <strain evidence="6 7">NL-1724</strain>
    </source>
</reference>
<dbReference type="InterPro" id="IPR038305">
    <property type="entry name" value="HeLo_sf"/>
</dbReference>
<dbReference type="InterPro" id="IPR036028">
    <property type="entry name" value="SH3-like_dom_sf"/>
</dbReference>
<keyword evidence="4" id="KW-0732">Signal</keyword>
<feature type="region of interest" description="Disordered" evidence="3">
    <location>
        <begin position="731"/>
        <end position="762"/>
    </location>
</feature>
<keyword evidence="6" id="KW-0640">Prion</keyword>
<keyword evidence="6" id="KW-0034">Amyloid</keyword>
<sequence>MEVAGFVFGAVSVITLWQTCVQAFDIVTSGQRYGVDSEIAHIKLEVERVRLLMWGQAVGLADGQRLTTGTSSAASSPSSSRPLDPRLNTREVGDAVTRILGCIQLLFKDTGALQRRYGLQREYEASSLLPNFLTRSPSSTNVLDSIFIRAYASLQKSSKNNQAGLSLRRRARWAIVDKNRFDILISEIRGFNDSLGALFPEVLSDTKIKLREEIEASDEVGSLRLLQQASATDYAELSDTASHRLTSLEQRASGISDAWSSPLLDDGFVPSMAKMESISEAPSNHLEMDASSDDARWHFLFRDDSDRGVTALQTHVAHSGRNAEWLVNFVAKRHVSLLLYIQQSLTSSSRQVRAASRQARRVEYLTGLLATGHDLRQRCVTLQNMVTHICEQTRQKQRTDIVAAQAREEYEAARYRIATLERELKYAIGRDAQKAARAKLQQGQQSMDSLKKALFQKDVEHKAVLSRWDDAWRKTCDYGQILEHDIISFAKDFGLNAAEQSPDDDLGSHSAFMVSVDPVAEAIAIGTAFRTRADLSDDADWDDLASVPAPIEKTTRCADEPGATFADPDGHLWDKGDDKTATKPSNSTPHVPPIVTEAAPVAAITRVDSAVLEPHLPLRPLRRLPTLADAPSPPRYHAAPDAARTIASKMRQEVSHSHHRNKEQPLLPGLYRALYDFRPEDPLEMALSAGDMVRVVGGGGFGWATVSRDASDVEGEHALVPKAYLRATENNGDNVASSSSAQARGAATQFTSQSSCRRPAKSRQEVCEQVEAATTATATSATTGAPAWNEDSADPPSYYTAAYDSGVLFYGMHISRAIA</sequence>
<dbReference type="STRING" id="97359.A0A550C4W9"/>
<feature type="compositionally biased region" description="Basic and acidic residues" evidence="3">
    <location>
        <begin position="568"/>
        <end position="581"/>
    </location>
</feature>
<gene>
    <name evidence="6" type="ORF">BD626DRAFT_408381</name>
</gene>
<dbReference type="Gene3D" id="2.30.30.40">
    <property type="entry name" value="SH3 Domains"/>
    <property type="match status" value="1"/>
</dbReference>
<evidence type="ECO:0000259" key="5">
    <source>
        <dbReference type="PROSITE" id="PS50002"/>
    </source>
</evidence>